<accession>A0A1G6X7I1</accession>
<dbReference type="InterPro" id="IPR011006">
    <property type="entry name" value="CheY-like_superfamily"/>
</dbReference>
<keyword evidence="7" id="KW-0804">Transcription</keyword>
<keyword evidence="14" id="KW-1185">Reference proteome</keyword>
<dbReference type="AlphaFoldDB" id="A0A1G6X7I1"/>
<evidence type="ECO:0000259" key="11">
    <source>
        <dbReference type="PROSITE" id="PS50110"/>
    </source>
</evidence>
<feature type="domain" description="Response regulatory" evidence="11">
    <location>
        <begin position="7"/>
        <end position="119"/>
    </location>
</feature>
<feature type="domain" description="OmpR/PhoB-type" evidence="12">
    <location>
        <begin position="128"/>
        <end position="227"/>
    </location>
</feature>
<evidence type="ECO:0000256" key="2">
    <source>
        <dbReference type="ARBA" id="ARBA00022490"/>
    </source>
</evidence>
<evidence type="ECO:0000256" key="7">
    <source>
        <dbReference type="ARBA" id="ARBA00023163"/>
    </source>
</evidence>
<dbReference type="Gene3D" id="3.40.50.2300">
    <property type="match status" value="1"/>
</dbReference>
<dbReference type="Pfam" id="PF00486">
    <property type="entry name" value="Trans_reg_C"/>
    <property type="match status" value="1"/>
</dbReference>
<dbReference type="PROSITE" id="PS50110">
    <property type="entry name" value="RESPONSE_REGULATORY"/>
    <property type="match status" value="1"/>
</dbReference>
<organism evidence="13 14">
    <name type="scientific">Desulfuromonas thiophila</name>
    <dbReference type="NCBI Taxonomy" id="57664"/>
    <lineage>
        <taxon>Bacteria</taxon>
        <taxon>Pseudomonadati</taxon>
        <taxon>Thermodesulfobacteriota</taxon>
        <taxon>Desulfuromonadia</taxon>
        <taxon>Desulfuromonadales</taxon>
        <taxon>Desulfuromonadaceae</taxon>
        <taxon>Desulfuromonas</taxon>
    </lineage>
</organism>
<dbReference type="PANTHER" id="PTHR48111">
    <property type="entry name" value="REGULATOR OF RPOS"/>
    <property type="match status" value="1"/>
</dbReference>
<dbReference type="EMBL" id="FNAQ01000001">
    <property type="protein sequence ID" value="SDD74091.1"/>
    <property type="molecule type" value="Genomic_DNA"/>
</dbReference>
<dbReference type="InterPro" id="IPR001789">
    <property type="entry name" value="Sig_transdc_resp-reg_receiver"/>
</dbReference>
<dbReference type="STRING" id="57664.SAMN05661003_101164"/>
<proteinExistence type="predicted"/>
<evidence type="ECO:0000256" key="9">
    <source>
        <dbReference type="PROSITE-ProRule" id="PRU01091"/>
    </source>
</evidence>
<dbReference type="SMART" id="SM00862">
    <property type="entry name" value="Trans_reg_C"/>
    <property type="match status" value="1"/>
</dbReference>
<dbReference type="GO" id="GO:0005829">
    <property type="term" value="C:cytosol"/>
    <property type="evidence" value="ECO:0007669"/>
    <property type="project" value="TreeGrafter"/>
</dbReference>
<evidence type="ECO:0000313" key="14">
    <source>
        <dbReference type="Proteomes" id="UP000243205"/>
    </source>
</evidence>
<dbReference type="GO" id="GO:0032993">
    <property type="term" value="C:protein-DNA complex"/>
    <property type="evidence" value="ECO:0007669"/>
    <property type="project" value="TreeGrafter"/>
</dbReference>
<evidence type="ECO:0000256" key="4">
    <source>
        <dbReference type="ARBA" id="ARBA00023012"/>
    </source>
</evidence>
<dbReference type="GO" id="GO:0000976">
    <property type="term" value="F:transcription cis-regulatory region binding"/>
    <property type="evidence" value="ECO:0007669"/>
    <property type="project" value="TreeGrafter"/>
</dbReference>
<dbReference type="InterPro" id="IPR001867">
    <property type="entry name" value="OmpR/PhoB-type_DNA-bd"/>
</dbReference>
<keyword evidence="2" id="KW-0963">Cytoplasm</keyword>
<dbReference type="PANTHER" id="PTHR48111:SF39">
    <property type="entry name" value="TRANSCRIPTIONAL REGULATORY PROTEIN CPXR"/>
    <property type="match status" value="1"/>
</dbReference>
<evidence type="ECO:0000259" key="12">
    <source>
        <dbReference type="PROSITE" id="PS51755"/>
    </source>
</evidence>
<dbReference type="SUPFAM" id="SSF46894">
    <property type="entry name" value="C-terminal effector domain of the bipartite response regulators"/>
    <property type="match status" value="1"/>
</dbReference>
<dbReference type="InterPro" id="IPR036388">
    <property type="entry name" value="WH-like_DNA-bd_sf"/>
</dbReference>
<feature type="modified residue" description="4-aspartylphosphate" evidence="8">
    <location>
        <position position="55"/>
    </location>
</feature>
<dbReference type="InterPro" id="IPR039420">
    <property type="entry name" value="WalR-like"/>
</dbReference>
<evidence type="ECO:0000256" key="8">
    <source>
        <dbReference type="PROSITE-ProRule" id="PRU00169"/>
    </source>
</evidence>
<dbReference type="GO" id="GO:0000156">
    <property type="term" value="F:phosphorelay response regulator activity"/>
    <property type="evidence" value="ECO:0007669"/>
    <property type="project" value="TreeGrafter"/>
</dbReference>
<evidence type="ECO:0000256" key="1">
    <source>
        <dbReference type="ARBA" id="ARBA00004496"/>
    </source>
</evidence>
<dbReference type="SMART" id="SM00448">
    <property type="entry name" value="REC"/>
    <property type="match status" value="1"/>
</dbReference>
<evidence type="ECO:0000256" key="5">
    <source>
        <dbReference type="ARBA" id="ARBA00023015"/>
    </source>
</evidence>
<name>A0A1G6X7I1_9BACT</name>
<evidence type="ECO:0000256" key="10">
    <source>
        <dbReference type="SAM" id="MobiDB-lite"/>
    </source>
</evidence>
<dbReference type="PROSITE" id="PS51755">
    <property type="entry name" value="OMPR_PHOB"/>
    <property type="match status" value="1"/>
</dbReference>
<keyword evidence="4" id="KW-0902">Two-component regulatory system</keyword>
<dbReference type="InterPro" id="IPR016032">
    <property type="entry name" value="Sig_transdc_resp-reg_C-effctor"/>
</dbReference>
<reference evidence="14" key="1">
    <citation type="submission" date="2016-10" db="EMBL/GenBank/DDBJ databases">
        <authorList>
            <person name="Varghese N."/>
            <person name="Submissions S."/>
        </authorList>
    </citation>
    <scope>NUCLEOTIDE SEQUENCE [LARGE SCALE GENOMIC DNA]</scope>
    <source>
        <strain evidence="14">DSM 8987</strain>
    </source>
</reference>
<dbReference type="Proteomes" id="UP000243205">
    <property type="component" value="Unassembled WGS sequence"/>
</dbReference>
<gene>
    <name evidence="13" type="ORF">SAMN05661003_101164</name>
</gene>
<feature type="DNA-binding region" description="OmpR/PhoB-type" evidence="9">
    <location>
        <begin position="128"/>
        <end position="227"/>
    </location>
</feature>
<dbReference type="Gene3D" id="6.10.250.690">
    <property type="match status" value="1"/>
</dbReference>
<keyword evidence="3 8" id="KW-0597">Phosphoprotein</keyword>
<dbReference type="InterPro" id="IPR058124">
    <property type="entry name" value="CpxR-like_REC"/>
</dbReference>
<feature type="region of interest" description="Disordered" evidence="10">
    <location>
        <begin position="209"/>
        <end position="235"/>
    </location>
</feature>
<dbReference type="CDD" id="cd17623">
    <property type="entry name" value="REC_OmpR_CpxR"/>
    <property type="match status" value="1"/>
</dbReference>
<evidence type="ECO:0000256" key="6">
    <source>
        <dbReference type="ARBA" id="ARBA00023125"/>
    </source>
</evidence>
<dbReference type="OrthoDB" id="9793321at2"/>
<dbReference type="CDD" id="cd00383">
    <property type="entry name" value="trans_reg_C"/>
    <property type="match status" value="1"/>
</dbReference>
<evidence type="ECO:0000256" key="3">
    <source>
        <dbReference type="ARBA" id="ARBA00022553"/>
    </source>
</evidence>
<sequence length="235" mass="26571">MTVSQHRILLVDDDITLCELLSDYLEAQGYQVTILHQGEEVRQRPLAAYDLMILDIMLPGINGLDILRQLRRHSTIPVLMLSARGDDVDRILGLELGADDYLAKPFNPRELLARIRAIQRRSASLSEQAELSIGDLSLYPGEYRVLCNQQRVELTAAEFALLHVLLRKAGLAISREQLSLQALGRELSPYDRSIDVHISNLRRKLGPTHDGHERIKTLRGHGYTYPLPDSTLEHP</sequence>
<dbReference type="GO" id="GO:0006355">
    <property type="term" value="P:regulation of DNA-templated transcription"/>
    <property type="evidence" value="ECO:0007669"/>
    <property type="project" value="InterPro"/>
</dbReference>
<keyword evidence="5" id="KW-0805">Transcription regulation</keyword>
<dbReference type="SUPFAM" id="SSF52172">
    <property type="entry name" value="CheY-like"/>
    <property type="match status" value="1"/>
</dbReference>
<protein>
    <submittedName>
        <fullName evidence="13">Two component transcriptional regulator, winged helix family</fullName>
    </submittedName>
</protein>
<dbReference type="Gene3D" id="1.10.10.10">
    <property type="entry name" value="Winged helix-like DNA-binding domain superfamily/Winged helix DNA-binding domain"/>
    <property type="match status" value="1"/>
</dbReference>
<evidence type="ECO:0000313" key="13">
    <source>
        <dbReference type="EMBL" id="SDD74091.1"/>
    </source>
</evidence>
<keyword evidence="6 9" id="KW-0238">DNA-binding</keyword>
<comment type="subcellular location">
    <subcellularLocation>
        <location evidence="1">Cytoplasm</location>
    </subcellularLocation>
</comment>
<dbReference type="RefSeq" id="WP_092075316.1">
    <property type="nucleotide sequence ID" value="NZ_FNAQ01000001.1"/>
</dbReference>
<dbReference type="Pfam" id="PF00072">
    <property type="entry name" value="Response_reg"/>
    <property type="match status" value="1"/>
</dbReference>